<reference evidence="2" key="1">
    <citation type="submission" date="2023-03" db="EMBL/GenBank/DDBJ databases">
        <title>Massive genome expansion in bonnet fungi (Mycena s.s.) driven by repeated elements and novel gene families across ecological guilds.</title>
        <authorList>
            <consortium name="Lawrence Berkeley National Laboratory"/>
            <person name="Harder C.B."/>
            <person name="Miyauchi S."/>
            <person name="Viragh M."/>
            <person name="Kuo A."/>
            <person name="Thoen E."/>
            <person name="Andreopoulos B."/>
            <person name="Lu D."/>
            <person name="Skrede I."/>
            <person name="Drula E."/>
            <person name="Henrissat B."/>
            <person name="Morin E."/>
            <person name="Kohler A."/>
            <person name="Barry K."/>
            <person name="LaButti K."/>
            <person name="Morin E."/>
            <person name="Salamov A."/>
            <person name="Lipzen A."/>
            <person name="Mereny Z."/>
            <person name="Hegedus B."/>
            <person name="Baldrian P."/>
            <person name="Stursova M."/>
            <person name="Weitz H."/>
            <person name="Taylor A."/>
            <person name="Grigoriev I.V."/>
            <person name="Nagy L.G."/>
            <person name="Martin F."/>
            <person name="Kauserud H."/>
        </authorList>
    </citation>
    <scope>NUCLEOTIDE SEQUENCE</scope>
    <source>
        <strain evidence="2">CBHHK188m</strain>
    </source>
</reference>
<dbReference type="EMBL" id="JARJLG010000074">
    <property type="protein sequence ID" value="KAJ7752511.1"/>
    <property type="molecule type" value="Genomic_DNA"/>
</dbReference>
<dbReference type="InterPro" id="IPR036397">
    <property type="entry name" value="RNaseH_sf"/>
</dbReference>
<accession>A0AAD7IZE6</accession>
<dbReference type="GO" id="GO:0004523">
    <property type="term" value="F:RNA-DNA hybrid ribonuclease activity"/>
    <property type="evidence" value="ECO:0007669"/>
    <property type="project" value="InterPro"/>
</dbReference>
<proteinExistence type="predicted"/>
<dbReference type="Proteomes" id="UP001215280">
    <property type="component" value="Unassembled WGS sequence"/>
</dbReference>
<dbReference type="AlphaFoldDB" id="A0AAD7IZE6"/>
<sequence length="92" mass="10411">TNTRADLIALLTAVQAAPRTKTLRIFCRSEYAIKSVRYYTFRNDACGWKCANGDVLKLIVQRIKARSAPLHFTHVKKDTTNGHYSEAKLLAE</sequence>
<comment type="caution">
    <text evidence="2">The sequence shown here is derived from an EMBL/GenBank/DDBJ whole genome shotgun (WGS) entry which is preliminary data.</text>
</comment>
<keyword evidence="3" id="KW-1185">Reference proteome</keyword>
<evidence type="ECO:0000313" key="3">
    <source>
        <dbReference type="Proteomes" id="UP001215280"/>
    </source>
</evidence>
<protein>
    <recommendedName>
        <fullName evidence="1">RNase H type-1 domain-containing protein</fullName>
    </recommendedName>
</protein>
<evidence type="ECO:0000259" key="1">
    <source>
        <dbReference type="Pfam" id="PF00075"/>
    </source>
</evidence>
<feature type="non-terminal residue" evidence="2">
    <location>
        <position position="92"/>
    </location>
</feature>
<feature type="non-terminal residue" evidence="2">
    <location>
        <position position="1"/>
    </location>
</feature>
<gene>
    <name evidence="2" type="ORF">DFH07DRAFT_725724</name>
</gene>
<dbReference type="InterPro" id="IPR002156">
    <property type="entry name" value="RNaseH_domain"/>
</dbReference>
<dbReference type="Gene3D" id="3.30.420.10">
    <property type="entry name" value="Ribonuclease H-like superfamily/Ribonuclease H"/>
    <property type="match status" value="1"/>
</dbReference>
<feature type="domain" description="RNase H type-1" evidence="1">
    <location>
        <begin position="1"/>
        <end position="81"/>
    </location>
</feature>
<dbReference type="InterPro" id="IPR012337">
    <property type="entry name" value="RNaseH-like_sf"/>
</dbReference>
<organism evidence="2 3">
    <name type="scientific">Mycena maculata</name>
    <dbReference type="NCBI Taxonomy" id="230809"/>
    <lineage>
        <taxon>Eukaryota</taxon>
        <taxon>Fungi</taxon>
        <taxon>Dikarya</taxon>
        <taxon>Basidiomycota</taxon>
        <taxon>Agaricomycotina</taxon>
        <taxon>Agaricomycetes</taxon>
        <taxon>Agaricomycetidae</taxon>
        <taxon>Agaricales</taxon>
        <taxon>Marasmiineae</taxon>
        <taxon>Mycenaceae</taxon>
        <taxon>Mycena</taxon>
    </lineage>
</organism>
<dbReference type="SUPFAM" id="SSF53098">
    <property type="entry name" value="Ribonuclease H-like"/>
    <property type="match status" value="1"/>
</dbReference>
<dbReference type="Pfam" id="PF00075">
    <property type="entry name" value="RNase_H"/>
    <property type="match status" value="1"/>
</dbReference>
<dbReference type="GO" id="GO:0003676">
    <property type="term" value="F:nucleic acid binding"/>
    <property type="evidence" value="ECO:0007669"/>
    <property type="project" value="InterPro"/>
</dbReference>
<evidence type="ECO:0000313" key="2">
    <source>
        <dbReference type="EMBL" id="KAJ7752511.1"/>
    </source>
</evidence>
<name>A0AAD7IZE6_9AGAR</name>